<dbReference type="EMBL" id="KN456803">
    <property type="protein sequence ID" value="KHG30446.1"/>
    <property type="molecule type" value="Genomic_DNA"/>
</dbReference>
<reference evidence="2" key="1">
    <citation type="submission" date="2014-09" db="EMBL/GenBank/DDBJ databases">
        <authorList>
            <person name="Mudge J."/>
            <person name="Ramaraj T."/>
            <person name="Lindquist I.E."/>
            <person name="Bharti A.K."/>
            <person name="Sundararajan A."/>
            <person name="Cameron C.T."/>
            <person name="Woodward J.E."/>
            <person name="May G.D."/>
            <person name="Brubaker C."/>
            <person name="Broadhvest J."/>
            <person name="Wilkins T.A."/>
        </authorList>
    </citation>
    <scope>NUCLEOTIDE SEQUENCE</scope>
    <source>
        <strain evidence="2">cv. AKA8401</strain>
    </source>
</reference>
<proteinExistence type="predicted"/>
<sequence length="8" mass="984">MQFSFLVI</sequence>
<name>A0A0B0Q381_GOSAR</name>
<evidence type="ECO:0000313" key="1">
    <source>
        <dbReference type="EMBL" id="KHG30446.1"/>
    </source>
</evidence>
<evidence type="ECO:0000313" key="2">
    <source>
        <dbReference type="Proteomes" id="UP000032142"/>
    </source>
</evidence>
<dbReference type="Proteomes" id="UP000032142">
    <property type="component" value="Unassembled WGS sequence"/>
</dbReference>
<keyword evidence="2" id="KW-1185">Reference proteome</keyword>
<organism evidence="1 2">
    <name type="scientific">Gossypium arboreum</name>
    <name type="common">Tree cotton</name>
    <name type="synonym">Gossypium nanking</name>
    <dbReference type="NCBI Taxonomy" id="29729"/>
    <lineage>
        <taxon>Eukaryota</taxon>
        <taxon>Viridiplantae</taxon>
        <taxon>Streptophyta</taxon>
        <taxon>Embryophyta</taxon>
        <taxon>Tracheophyta</taxon>
        <taxon>Spermatophyta</taxon>
        <taxon>Magnoliopsida</taxon>
        <taxon>eudicotyledons</taxon>
        <taxon>Gunneridae</taxon>
        <taxon>Pentapetalae</taxon>
        <taxon>rosids</taxon>
        <taxon>malvids</taxon>
        <taxon>Malvales</taxon>
        <taxon>Malvaceae</taxon>
        <taxon>Malvoideae</taxon>
        <taxon>Gossypium</taxon>
    </lineage>
</organism>
<protein>
    <submittedName>
        <fullName evidence="1">Uncharacterized protein</fullName>
    </submittedName>
</protein>
<gene>
    <name evidence="1" type="ORF">F383_13419</name>
</gene>
<accession>A0A0B0Q381</accession>